<dbReference type="EMBL" id="PYSW02000016">
    <property type="protein sequence ID" value="KAG2386200.1"/>
    <property type="molecule type" value="Genomic_DNA"/>
</dbReference>
<protein>
    <submittedName>
        <fullName evidence="3">Uncharacterized protein</fullName>
    </submittedName>
</protein>
<dbReference type="InterPro" id="IPR015915">
    <property type="entry name" value="Kelch-typ_b-propeller"/>
</dbReference>
<feature type="transmembrane region" description="Helical" evidence="2">
    <location>
        <begin position="110"/>
        <end position="132"/>
    </location>
</feature>
<evidence type="ECO:0000313" key="4">
    <source>
        <dbReference type="Proteomes" id="UP000816034"/>
    </source>
</evidence>
<dbReference type="GeneID" id="68095101"/>
<keyword evidence="2" id="KW-0812">Transmembrane</keyword>
<organism evidence="3 4">
    <name type="scientific">Naegleria lovaniensis</name>
    <name type="common">Amoeba</name>
    <dbReference type="NCBI Taxonomy" id="51637"/>
    <lineage>
        <taxon>Eukaryota</taxon>
        <taxon>Discoba</taxon>
        <taxon>Heterolobosea</taxon>
        <taxon>Tetramitia</taxon>
        <taxon>Eutetramitia</taxon>
        <taxon>Vahlkampfiidae</taxon>
        <taxon>Naegleria</taxon>
    </lineage>
</organism>
<name>A0AA88KJZ7_NAELO</name>
<keyword evidence="2" id="KW-0472">Membrane</keyword>
<accession>A0AA88KJZ7</accession>
<dbReference type="Proteomes" id="UP000816034">
    <property type="component" value="Unassembled WGS sequence"/>
</dbReference>
<evidence type="ECO:0000256" key="1">
    <source>
        <dbReference type="SAM" id="MobiDB-lite"/>
    </source>
</evidence>
<reference evidence="3 4" key="1">
    <citation type="journal article" date="2018" name="BMC Genomics">
        <title>The genome of Naegleria lovaniensis, the basis for a comparative approach to unravel pathogenicity factors of the human pathogenic amoeba N. fowleri.</title>
        <authorList>
            <person name="Liechti N."/>
            <person name="Schurch N."/>
            <person name="Bruggmann R."/>
            <person name="Wittwer M."/>
        </authorList>
    </citation>
    <scope>NUCLEOTIDE SEQUENCE [LARGE SCALE GENOMIC DNA]</scope>
    <source>
        <strain evidence="3 4">ATCC 30569</strain>
    </source>
</reference>
<gene>
    <name evidence="3" type="ORF">C9374_002646</name>
</gene>
<dbReference type="SUPFAM" id="SSF117281">
    <property type="entry name" value="Kelch motif"/>
    <property type="match status" value="1"/>
</dbReference>
<dbReference type="AlphaFoldDB" id="A0AA88KJZ7"/>
<feature type="compositionally biased region" description="Polar residues" evidence="1">
    <location>
        <begin position="1"/>
        <end position="10"/>
    </location>
</feature>
<feature type="region of interest" description="Disordered" evidence="1">
    <location>
        <begin position="1"/>
        <end position="23"/>
    </location>
</feature>
<evidence type="ECO:0000313" key="3">
    <source>
        <dbReference type="EMBL" id="KAG2386200.1"/>
    </source>
</evidence>
<comment type="caution">
    <text evidence="3">The sequence shown here is derived from an EMBL/GenBank/DDBJ whole genome shotgun (WGS) entry which is preliminary data.</text>
</comment>
<proteinExistence type="predicted"/>
<feature type="transmembrane region" description="Helical" evidence="2">
    <location>
        <begin position="514"/>
        <end position="537"/>
    </location>
</feature>
<evidence type="ECO:0000256" key="2">
    <source>
        <dbReference type="SAM" id="Phobius"/>
    </source>
</evidence>
<keyword evidence="4" id="KW-1185">Reference proteome</keyword>
<sequence>MSRLQTASDSSEPRSTKLRASSSALNGYSSSRVFVPLSASSSDKFHRYDHQRYSIGTISSYLSSLHESDNYANTQRPQSEFASSFFFSSFLRIVTSTVTLGTLSPKTLKHFLQIIFCLSIMIHILSMIPFTFAQFYSPPLNIDTFYNSDKRRWLIAGNFTSISVNTTTFNNLNNIAIFNGRTWKGLGNGTNGHIRTVFIDTCFNMYAGGDFTQAGNLNTGPIARWSIVKRTWESISEGVAWKNNSSVRSISVDCFQTPSEISRCQCNVWIAGSFELNISDGNGTKTAINVAMYQSHSKTWFSMREHMDHNLTLSMTVNSIFKRDFGQTFHSRKTFLGGSFPYILTWDPYFKNWSKIVINDTNAEVTQIHFHKSTLGVYLFDYWNYVIAGNFEFSFEDGNSNSTCKNLCMIDFRNGKWTKVTDTFERISSSVRQVSTTDGHIFAIGNFNDTDFGNLAVINTDGISSSFFNNTKIPSHTYTSLYLCKQTDLECSLNSAGLSDTQGRMWFYDSDTRATHLFGTINAGGMVSYLSSIYLYFLSDYM</sequence>
<keyword evidence="2" id="KW-1133">Transmembrane helix</keyword>
<dbReference type="RefSeq" id="XP_044550192.1">
    <property type="nucleotide sequence ID" value="XM_044692086.1"/>
</dbReference>